<accession>A0A316V623</accession>
<name>A0A316V623_9BASI</name>
<feature type="compositionally biased region" description="Polar residues" evidence="1">
    <location>
        <begin position="227"/>
        <end position="254"/>
    </location>
</feature>
<keyword evidence="2" id="KW-0732">Signal</keyword>
<feature type="chain" id="PRO_5016266755" evidence="2">
    <location>
        <begin position="23"/>
        <end position="267"/>
    </location>
</feature>
<reference evidence="3 4" key="1">
    <citation type="journal article" date="2018" name="Mol. Biol. Evol.">
        <title>Broad Genomic Sampling Reveals a Smut Pathogenic Ancestry of the Fungal Clade Ustilaginomycotina.</title>
        <authorList>
            <person name="Kijpornyongpan T."/>
            <person name="Mondo S.J."/>
            <person name="Barry K."/>
            <person name="Sandor L."/>
            <person name="Lee J."/>
            <person name="Lipzen A."/>
            <person name="Pangilinan J."/>
            <person name="LaButti K."/>
            <person name="Hainaut M."/>
            <person name="Henrissat B."/>
            <person name="Grigoriev I.V."/>
            <person name="Spatafora J.W."/>
            <person name="Aime M.C."/>
        </authorList>
    </citation>
    <scope>NUCLEOTIDE SEQUENCE [LARGE SCALE GENOMIC DNA]</scope>
    <source>
        <strain evidence="3 4">MCA 3882</strain>
    </source>
</reference>
<feature type="compositionally biased region" description="Polar residues" evidence="1">
    <location>
        <begin position="178"/>
        <end position="220"/>
    </location>
</feature>
<evidence type="ECO:0000313" key="4">
    <source>
        <dbReference type="Proteomes" id="UP000245771"/>
    </source>
</evidence>
<evidence type="ECO:0000256" key="1">
    <source>
        <dbReference type="SAM" id="MobiDB-lite"/>
    </source>
</evidence>
<feature type="compositionally biased region" description="Polar residues" evidence="1">
    <location>
        <begin position="72"/>
        <end position="85"/>
    </location>
</feature>
<evidence type="ECO:0000313" key="3">
    <source>
        <dbReference type="EMBL" id="PWN33039.1"/>
    </source>
</evidence>
<sequence>MNLFGLVSFVLIFGCLLSQGTAADASRNVATRRPPPAPKSLQRVGMTQSDVTYKPPEASRASASNAPRRTSVRQSELINRQSPASRPQHRRVQSLSQIERPISAEQSRQSGGLATHQRSGSSVQPNTAPQRATSGQLSQSRRLDRSASGSVRSVSDLRTPVVGQKVSGRRPPPAIRVTSDSQRSQAPPSVSQARPSGQHSRTQSQTQLGRSTSMPHTASQVGHGGSHQRSISGVQSSMAASRGTTSSGVLQQSRRLSREISRPAWRP</sequence>
<feature type="compositionally biased region" description="Low complexity" evidence="1">
    <location>
        <begin position="55"/>
        <end position="69"/>
    </location>
</feature>
<organism evidence="3 4">
    <name type="scientific">Meira miltonrushii</name>
    <dbReference type="NCBI Taxonomy" id="1280837"/>
    <lineage>
        <taxon>Eukaryota</taxon>
        <taxon>Fungi</taxon>
        <taxon>Dikarya</taxon>
        <taxon>Basidiomycota</taxon>
        <taxon>Ustilaginomycotina</taxon>
        <taxon>Exobasidiomycetes</taxon>
        <taxon>Exobasidiales</taxon>
        <taxon>Brachybasidiaceae</taxon>
        <taxon>Meira</taxon>
    </lineage>
</organism>
<gene>
    <name evidence="3" type="ORF">FA14DRAFT_80751</name>
</gene>
<feature type="region of interest" description="Disordered" evidence="1">
    <location>
        <begin position="25"/>
        <end position="267"/>
    </location>
</feature>
<dbReference type="Proteomes" id="UP000245771">
    <property type="component" value="Unassembled WGS sequence"/>
</dbReference>
<dbReference type="RefSeq" id="XP_025353341.1">
    <property type="nucleotide sequence ID" value="XM_025502931.1"/>
</dbReference>
<dbReference type="GeneID" id="37024712"/>
<evidence type="ECO:0000256" key="2">
    <source>
        <dbReference type="SAM" id="SignalP"/>
    </source>
</evidence>
<protein>
    <submittedName>
        <fullName evidence="3">Uncharacterized protein</fullName>
    </submittedName>
</protein>
<dbReference type="AlphaFoldDB" id="A0A316V623"/>
<dbReference type="InParanoid" id="A0A316V623"/>
<dbReference type="EMBL" id="KZ819605">
    <property type="protein sequence ID" value="PWN33039.1"/>
    <property type="molecule type" value="Genomic_DNA"/>
</dbReference>
<feature type="compositionally biased region" description="Polar residues" evidence="1">
    <location>
        <begin position="104"/>
        <end position="140"/>
    </location>
</feature>
<keyword evidence="4" id="KW-1185">Reference proteome</keyword>
<proteinExistence type="predicted"/>
<feature type="signal peptide" evidence="2">
    <location>
        <begin position="1"/>
        <end position="22"/>
    </location>
</feature>